<evidence type="ECO:0000256" key="4">
    <source>
        <dbReference type="ARBA" id="ARBA00022679"/>
    </source>
</evidence>
<dbReference type="Gene3D" id="3.30.450.20">
    <property type="entry name" value="PAS domain"/>
    <property type="match status" value="3"/>
</dbReference>
<dbReference type="InterPro" id="IPR001610">
    <property type="entry name" value="PAC"/>
</dbReference>
<dbReference type="SUPFAM" id="SSF55785">
    <property type="entry name" value="PYP-like sensor domain (PAS domain)"/>
    <property type="match status" value="3"/>
</dbReference>
<keyword evidence="6" id="KW-0175">Coiled coil</keyword>
<dbReference type="SUPFAM" id="SSF47384">
    <property type="entry name" value="Homodimeric domain of signal transducing histidine kinase"/>
    <property type="match status" value="1"/>
</dbReference>
<dbReference type="AlphaFoldDB" id="A0A916J340"/>
<dbReference type="PANTHER" id="PTHR43304">
    <property type="entry name" value="PHYTOCHROME-LIKE PROTEIN CPH1"/>
    <property type="match status" value="1"/>
</dbReference>
<dbReference type="Pfam" id="PF02518">
    <property type="entry name" value="HATPase_c"/>
    <property type="match status" value="1"/>
</dbReference>
<proteinExistence type="predicted"/>
<feature type="domain" description="PAS" evidence="8">
    <location>
        <begin position="319"/>
        <end position="390"/>
    </location>
</feature>
<dbReference type="InterPro" id="IPR013655">
    <property type="entry name" value="PAS_fold_3"/>
</dbReference>
<dbReference type="CDD" id="cd00082">
    <property type="entry name" value="HisKA"/>
    <property type="match status" value="1"/>
</dbReference>
<evidence type="ECO:0000313" key="10">
    <source>
        <dbReference type="EMBL" id="CAG4882948.1"/>
    </source>
</evidence>
<dbReference type="CDD" id="cd00130">
    <property type="entry name" value="PAS"/>
    <property type="match status" value="3"/>
</dbReference>
<dbReference type="GO" id="GO:0000155">
    <property type="term" value="F:phosphorelay sensor kinase activity"/>
    <property type="evidence" value="ECO:0007669"/>
    <property type="project" value="InterPro"/>
</dbReference>
<evidence type="ECO:0000256" key="6">
    <source>
        <dbReference type="SAM" id="Coils"/>
    </source>
</evidence>
<dbReference type="PRINTS" id="PR00344">
    <property type="entry name" value="BCTRLSENSOR"/>
</dbReference>
<evidence type="ECO:0000256" key="1">
    <source>
        <dbReference type="ARBA" id="ARBA00000085"/>
    </source>
</evidence>
<dbReference type="PROSITE" id="PS50112">
    <property type="entry name" value="PAS"/>
    <property type="match status" value="2"/>
</dbReference>
<organism evidence="10 11">
    <name type="scientific">Georgfuchsia toluolica</name>
    <dbReference type="NCBI Taxonomy" id="424218"/>
    <lineage>
        <taxon>Bacteria</taxon>
        <taxon>Pseudomonadati</taxon>
        <taxon>Pseudomonadota</taxon>
        <taxon>Betaproteobacteria</taxon>
        <taxon>Nitrosomonadales</taxon>
        <taxon>Sterolibacteriaceae</taxon>
        <taxon>Georgfuchsia</taxon>
    </lineage>
</organism>
<feature type="domain" description="PAC" evidence="9">
    <location>
        <begin position="265"/>
        <end position="318"/>
    </location>
</feature>
<dbReference type="EMBL" id="CAJQUM010000001">
    <property type="protein sequence ID" value="CAG4882948.1"/>
    <property type="molecule type" value="Genomic_DNA"/>
</dbReference>
<dbReference type="InterPro" id="IPR036890">
    <property type="entry name" value="HATPase_C_sf"/>
</dbReference>
<dbReference type="InterPro" id="IPR004358">
    <property type="entry name" value="Sig_transdc_His_kin-like_C"/>
</dbReference>
<keyword evidence="5 10" id="KW-0418">Kinase</keyword>
<evidence type="ECO:0000259" key="9">
    <source>
        <dbReference type="PROSITE" id="PS50113"/>
    </source>
</evidence>
<accession>A0A916J340</accession>
<dbReference type="Pfam" id="PF00512">
    <property type="entry name" value="HisKA"/>
    <property type="match status" value="1"/>
</dbReference>
<keyword evidence="3" id="KW-0597">Phosphoprotein</keyword>
<feature type="domain" description="Histidine kinase" evidence="7">
    <location>
        <begin position="461"/>
        <end position="677"/>
    </location>
</feature>
<evidence type="ECO:0000259" key="8">
    <source>
        <dbReference type="PROSITE" id="PS50112"/>
    </source>
</evidence>
<dbReference type="InterPro" id="IPR003661">
    <property type="entry name" value="HisK_dim/P_dom"/>
</dbReference>
<dbReference type="InterPro" id="IPR036097">
    <property type="entry name" value="HisK_dim/P_sf"/>
</dbReference>
<dbReference type="Gene3D" id="1.10.287.130">
    <property type="match status" value="1"/>
</dbReference>
<evidence type="ECO:0000256" key="3">
    <source>
        <dbReference type="ARBA" id="ARBA00022553"/>
    </source>
</evidence>
<dbReference type="InterPro" id="IPR000700">
    <property type="entry name" value="PAS-assoc_C"/>
</dbReference>
<dbReference type="SMART" id="SM00387">
    <property type="entry name" value="HATPase_c"/>
    <property type="match status" value="1"/>
</dbReference>
<evidence type="ECO:0000259" key="7">
    <source>
        <dbReference type="PROSITE" id="PS50109"/>
    </source>
</evidence>
<keyword evidence="11" id="KW-1185">Reference proteome</keyword>
<dbReference type="SUPFAM" id="SSF55874">
    <property type="entry name" value="ATPase domain of HSP90 chaperone/DNA topoisomerase II/histidine kinase"/>
    <property type="match status" value="1"/>
</dbReference>
<dbReference type="SMART" id="SM00086">
    <property type="entry name" value="PAC"/>
    <property type="match status" value="3"/>
</dbReference>
<reference evidence="10" key="1">
    <citation type="submission" date="2021-04" db="EMBL/GenBank/DDBJ databases">
        <authorList>
            <person name="Hornung B."/>
        </authorList>
    </citation>
    <scope>NUCLEOTIDE SEQUENCE</scope>
    <source>
        <strain evidence="10">G5G6</strain>
    </source>
</reference>
<evidence type="ECO:0000256" key="2">
    <source>
        <dbReference type="ARBA" id="ARBA00012438"/>
    </source>
</evidence>
<dbReference type="Gene3D" id="3.30.565.10">
    <property type="entry name" value="Histidine kinase-like ATPase, C-terminal domain"/>
    <property type="match status" value="1"/>
</dbReference>
<evidence type="ECO:0000313" key="11">
    <source>
        <dbReference type="Proteomes" id="UP000742786"/>
    </source>
</evidence>
<dbReference type="Pfam" id="PF13426">
    <property type="entry name" value="PAS_9"/>
    <property type="match status" value="2"/>
</dbReference>
<dbReference type="InterPro" id="IPR000014">
    <property type="entry name" value="PAS"/>
</dbReference>
<keyword evidence="4 10" id="KW-0808">Transferase</keyword>
<dbReference type="EC" id="2.7.13.3" evidence="2"/>
<evidence type="ECO:0000256" key="5">
    <source>
        <dbReference type="ARBA" id="ARBA00022777"/>
    </source>
</evidence>
<dbReference type="InterPro" id="IPR005467">
    <property type="entry name" value="His_kinase_dom"/>
</dbReference>
<feature type="coiled-coil region" evidence="6">
    <location>
        <begin position="33"/>
        <end position="67"/>
    </location>
</feature>
<dbReference type="SMART" id="SM00388">
    <property type="entry name" value="HisKA"/>
    <property type="match status" value="1"/>
</dbReference>
<feature type="domain" description="PAS" evidence="8">
    <location>
        <begin position="64"/>
        <end position="134"/>
    </location>
</feature>
<name>A0A916J340_9PROT</name>
<dbReference type="Proteomes" id="UP000742786">
    <property type="component" value="Unassembled WGS sequence"/>
</dbReference>
<dbReference type="Pfam" id="PF08447">
    <property type="entry name" value="PAS_3"/>
    <property type="match status" value="1"/>
</dbReference>
<gene>
    <name evidence="10" type="ORF">GTOL_10830</name>
</gene>
<dbReference type="SMART" id="SM00091">
    <property type="entry name" value="PAS"/>
    <property type="match status" value="3"/>
</dbReference>
<comment type="caution">
    <text evidence="10">The sequence shown here is derived from an EMBL/GenBank/DDBJ whole genome shotgun (WGS) entry which is preliminary data.</text>
</comment>
<dbReference type="PROSITE" id="PS50109">
    <property type="entry name" value="HIS_KIN"/>
    <property type="match status" value="1"/>
</dbReference>
<dbReference type="InterPro" id="IPR003594">
    <property type="entry name" value="HATPase_dom"/>
</dbReference>
<dbReference type="InterPro" id="IPR035965">
    <property type="entry name" value="PAS-like_dom_sf"/>
</dbReference>
<dbReference type="PANTHER" id="PTHR43304:SF1">
    <property type="entry name" value="PAC DOMAIN-CONTAINING PROTEIN"/>
    <property type="match status" value="1"/>
</dbReference>
<comment type="catalytic activity">
    <reaction evidence="1">
        <text>ATP + protein L-histidine = ADP + protein N-phospho-L-histidine.</text>
        <dbReference type="EC" id="2.7.13.3"/>
    </reaction>
</comment>
<dbReference type="PROSITE" id="PS50113">
    <property type="entry name" value="PAC"/>
    <property type="match status" value="1"/>
</dbReference>
<dbReference type="InterPro" id="IPR052162">
    <property type="entry name" value="Sensor_kinase/Photoreceptor"/>
</dbReference>
<sequence length="677" mass="75899">MGTKQSLTTAQLRTAAEVRLAETQPPMLHAKSADDLLHEVQVLQIELKMLNEILRQSQVALEESRNRYISFYEFAPVGYLTLTHAGQITEANLTAATLFGLGRKKLLGRRFDSLVATADRERWRHCFVSALGRRSTQSLDLKLDHGNGSWFYGEVQLRHQDDNAAQSAIRIVLSDVTSRKQTEEQGLAIKERLELALNATSDGVWDWDLRSGTIYRSPHYFDIVELGPDEDSRNFSFFKKTIHPDDLPRALKAIEAHIQGKTHSIEFEYRLASRSGEPKWINSRSMAVERDTDGKPVRIVGSIRDITARKQIELALVEREAQYRAATETAADGIWMVDAANGRLLSVNDAYVRRSGYRREELLTMRLSDIEADESPEAVRVHMENIRNNGSDLFETRHRAKDGEVWPAEMSISYWATGGGRFFCYVRDLTDRKRNEAVRQEVRAEMEDAMRFHVASQTVAAMAHELNQPLNAVATYSLAALHMLRNGNPKPNRLLHALESNAQQARRAGDVVHDLLEFLSTGEVTTNPEDLNDIVHTALYRIEANSLNLFQSRLELDANLPPVSANRLQVEKVMGNLIQNGIEAMHGFGISPKNIVITVRTSTDGKMAQVTVRDSGPGIDAKTLHRIFEPFFTTKQKGLGMGLAISRAIIEAHGGQLWAESEPGAGASFHFTLPFAP</sequence>
<protein>
    <recommendedName>
        <fullName evidence="2">histidine kinase</fullName>
        <ecNumber evidence="2">2.7.13.3</ecNumber>
    </recommendedName>
</protein>
<dbReference type="NCBIfam" id="TIGR00229">
    <property type="entry name" value="sensory_box"/>
    <property type="match status" value="3"/>
</dbReference>